<dbReference type="SUPFAM" id="SSF53335">
    <property type="entry name" value="S-adenosyl-L-methionine-dependent methyltransferases"/>
    <property type="match status" value="1"/>
</dbReference>
<feature type="domain" description="Methyltransferase" evidence="1">
    <location>
        <begin position="47"/>
        <end position="141"/>
    </location>
</feature>
<gene>
    <name evidence="2" type="ORF">DX130_14890</name>
</gene>
<dbReference type="Proteomes" id="UP000261905">
    <property type="component" value="Unassembled WGS sequence"/>
</dbReference>
<dbReference type="PANTHER" id="PTHR43591">
    <property type="entry name" value="METHYLTRANSFERASE"/>
    <property type="match status" value="1"/>
</dbReference>
<dbReference type="Pfam" id="PF13649">
    <property type="entry name" value="Methyltransf_25"/>
    <property type="match status" value="1"/>
</dbReference>
<proteinExistence type="predicted"/>
<dbReference type="InterPro" id="IPR029063">
    <property type="entry name" value="SAM-dependent_MTases_sf"/>
</dbReference>
<dbReference type="OrthoDB" id="465705at2"/>
<protein>
    <submittedName>
        <fullName evidence="2">Class I SAM-dependent methyltransferase</fullName>
    </submittedName>
</protein>
<evidence type="ECO:0000313" key="2">
    <source>
        <dbReference type="EMBL" id="REK74933.1"/>
    </source>
</evidence>
<evidence type="ECO:0000313" key="3">
    <source>
        <dbReference type="Proteomes" id="UP000261905"/>
    </source>
</evidence>
<dbReference type="InterPro" id="IPR041698">
    <property type="entry name" value="Methyltransf_25"/>
</dbReference>
<dbReference type="GO" id="GO:0032259">
    <property type="term" value="P:methylation"/>
    <property type="evidence" value="ECO:0007669"/>
    <property type="project" value="UniProtKB-KW"/>
</dbReference>
<dbReference type="GO" id="GO:0008168">
    <property type="term" value="F:methyltransferase activity"/>
    <property type="evidence" value="ECO:0007669"/>
    <property type="project" value="UniProtKB-KW"/>
</dbReference>
<keyword evidence="2" id="KW-0808">Transferase</keyword>
<dbReference type="AlphaFoldDB" id="A0A371PG43"/>
<sequence>MENNVKKQFDQAAPTYDDKHGKLIPCYQDFYGAAVTWTEVAGDSPLILDLGAGTGRLSAMMLNKYPGAQVTLVDFSEDMLEKAKARFADNDNLTYIAADYLTYEFGRTYDAVVSSLSIHHLTHEDKQVLFRKIHSLLKPGGVFVNADQAAGSSPAFVAEFKRLWVESVTATDLDPEDIEASKKRRLLDIDATLTDQLQWLRDAGFAEVDCVYRNREFTVFVARI</sequence>
<keyword evidence="2" id="KW-0489">Methyltransferase</keyword>
<dbReference type="CDD" id="cd02440">
    <property type="entry name" value="AdoMet_MTases"/>
    <property type="match status" value="1"/>
</dbReference>
<name>A0A371PG43_9BACL</name>
<accession>A0A371PG43</accession>
<organism evidence="2 3">
    <name type="scientific">Paenibacillus paeoniae</name>
    <dbReference type="NCBI Taxonomy" id="2292705"/>
    <lineage>
        <taxon>Bacteria</taxon>
        <taxon>Bacillati</taxon>
        <taxon>Bacillota</taxon>
        <taxon>Bacilli</taxon>
        <taxon>Bacillales</taxon>
        <taxon>Paenibacillaceae</taxon>
        <taxon>Paenibacillus</taxon>
    </lineage>
</organism>
<evidence type="ECO:0000259" key="1">
    <source>
        <dbReference type="Pfam" id="PF13649"/>
    </source>
</evidence>
<reference evidence="2 3" key="1">
    <citation type="submission" date="2018-08" db="EMBL/GenBank/DDBJ databases">
        <title>Paenibacillus sp. M4BSY-1, whole genome shotgun sequence.</title>
        <authorList>
            <person name="Tuo L."/>
        </authorList>
    </citation>
    <scope>NUCLEOTIDE SEQUENCE [LARGE SCALE GENOMIC DNA]</scope>
    <source>
        <strain evidence="2 3">M4BSY-1</strain>
    </source>
</reference>
<comment type="caution">
    <text evidence="2">The sequence shown here is derived from an EMBL/GenBank/DDBJ whole genome shotgun (WGS) entry which is preliminary data.</text>
</comment>
<dbReference type="EMBL" id="QUBQ01000002">
    <property type="protein sequence ID" value="REK74933.1"/>
    <property type="molecule type" value="Genomic_DNA"/>
</dbReference>
<dbReference type="Gene3D" id="3.40.50.150">
    <property type="entry name" value="Vaccinia Virus protein VP39"/>
    <property type="match status" value="1"/>
</dbReference>
<keyword evidence="3" id="KW-1185">Reference proteome</keyword>
<dbReference type="RefSeq" id="WP_116046666.1">
    <property type="nucleotide sequence ID" value="NZ_QUBQ01000002.1"/>
</dbReference>